<feature type="region of interest" description="Disordered" evidence="1">
    <location>
        <begin position="865"/>
        <end position="893"/>
    </location>
</feature>
<dbReference type="InterPro" id="IPR058317">
    <property type="entry name" value="DUF8004"/>
</dbReference>
<dbReference type="AlphaFoldDB" id="A0A5M8PJ09"/>
<accession>A0A5M8PJ09</accession>
<feature type="domain" description="DUF8004" evidence="2">
    <location>
        <begin position="399"/>
        <end position="491"/>
    </location>
</feature>
<evidence type="ECO:0000313" key="4">
    <source>
        <dbReference type="Proteomes" id="UP000324767"/>
    </source>
</evidence>
<feature type="compositionally biased region" description="Low complexity" evidence="1">
    <location>
        <begin position="33"/>
        <end position="43"/>
    </location>
</feature>
<feature type="compositionally biased region" description="Low complexity" evidence="1">
    <location>
        <begin position="124"/>
        <end position="141"/>
    </location>
</feature>
<evidence type="ECO:0000313" key="3">
    <source>
        <dbReference type="EMBL" id="KAA6409393.1"/>
    </source>
</evidence>
<organism evidence="3 4">
    <name type="scientific">Lasallia pustulata</name>
    <dbReference type="NCBI Taxonomy" id="136370"/>
    <lineage>
        <taxon>Eukaryota</taxon>
        <taxon>Fungi</taxon>
        <taxon>Dikarya</taxon>
        <taxon>Ascomycota</taxon>
        <taxon>Pezizomycotina</taxon>
        <taxon>Lecanoromycetes</taxon>
        <taxon>OSLEUM clade</taxon>
        <taxon>Umbilicariomycetidae</taxon>
        <taxon>Umbilicariales</taxon>
        <taxon>Umbilicariaceae</taxon>
        <taxon>Lasallia</taxon>
    </lineage>
</organism>
<evidence type="ECO:0000259" key="2">
    <source>
        <dbReference type="Pfam" id="PF26013"/>
    </source>
</evidence>
<reference evidence="3 4" key="1">
    <citation type="submission" date="2019-09" db="EMBL/GenBank/DDBJ databases">
        <title>The hologenome of the rock-dwelling lichen Lasallia pustulata.</title>
        <authorList>
            <person name="Greshake Tzovaras B."/>
            <person name="Segers F."/>
            <person name="Bicker A."/>
            <person name="Dal Grande F."/>
            <person name="Otte J."/>
            <person name="Hankeln T."/>
            <person name="Schmitt I."/>
            <person name="Ebersberger I."/>
        </authorList>
    </citation>
    <scope>NUCLEOTIDE SEQUENCE [LARGE SCALE GENOMIC DNA]</scope>
    <source>
        <strain evidence="3">A1-1</strain>
    </source>
</reference>
<name>A0A5M8PJ09_9LECA</name>
<sequence>MASNQNRPAKRLSSLLSLGGSGSTHDLTEKSYSPSPSLRPLPASRDRSPARQQQLSNARSRSSSPVYNFSRPMSPQSESPTRSSTHSPTRLSSLGPAFNQVLADDGVLSAPPKIAEADLTASWSSTGSRPGSRAGSASGSPKLGASLSRPSTPPSSEPKLRKRRNWMPGRSGNGSQGDLAGNNAFGAWVVGAEGNVPYDVSPLATGSKTTELWDERGDTLVYLYPRETGKGPSIKLDSFLYSFSTTLTTMAHGGIDNDRGRGSGDGQSQLLESRVQELSLASHSPSPPFPPQGSSTFVSSQESRACKDDLGPTRREIHLYVDAFSDLTVSHPQPQLSQNDLDALVAVRNLFAFLMGQSLVLTSKRPSMFSTFIVIAELLQHYGFSNLDGSHYGEVVEGNFSRCIKEFNLADVRASREKTIEALVLGEQMRSWELYNEAFVHAAGKWDELVQLASPKFQLISAVTRTRVERASMDLFNRLRNVRHRLEDFEFPTLFAGYLNSSSSDESKMIRFKAWKTSFMSMRKHVMSIYKQRYGSWPPKARSKKNDFEESGLNRLLLLEVYQDFCDLYDMLVDRAAFTTRQSDMPSHQGTESADPQEPTARALRRVMNEYDHSSPPVLPPIPFDTPLVPSLSSTRRGFESMESKKQAKEQLKKLKDDEINKALMQSYNRDSVKSTPFLESFMLFERKSAHGKSMEEIAELRAGQWIFMYAVIQLLPLLIVDAPGAKWTKGVGYFLCQVPKGSPPWTKAASGRKISQWYGVAGGAGVVSLPADIVDHGTEGIYRRSHCWKAAQKWTGQNELVSGGPLETDLSQDNLLSPPLNVGLQLDSLRSRSSSPDGRSNRRSVHVGLEALPLPDGVTLSGARLASRHGHDPAKSFEDIIGQAPCRGKKRH</sequence>
<protein>
    <recommendedName>
        <fullName evidence="2">DUF8004 domain-containing protein</fullName>
    </recommendedName>
</protein>
<feature type="compositionally biased region" description="Low complexity" evidence="1">
    <location>
        <begin position="77"/>
        <end position="94"/>
    </location>
</feature>
<gene>
    <name evidence="3" type="ORF">FRX48_06946</name>
</gene>
<dbReference type="OrthoDB" id="5300331at2759"/>
<feature type="compositionally biased region" description="Basic and acidic residues" evidence="1">
    <location>
        <begin position="870"/>
        <end position="879"/>
    </location>
</feature>
<comment type="caution">
    <text evidence="3">The sequence shown here is derived from an EMBL/GenBank/DDBJ whole genome shotgun (WGS) entry which is preliminary data.</text>
</comment>
<dbReference type="EMBL" id="VXIT01000011">
    <property type="protein sequence ID" value="KAA6409393.1"/>
    <property type="molecule type" value="Genomic_DNA"/>
</dbReference>
<feature type="region of interest" description="Disordered" evidence="1">
    <location>
        <begin position="275"/>
        <end position="307"/>
    </location>
</feature>
<evidence type="ECO:0000256" key="1">
    <source>
        <dbReference type="SAM" id="MobiDB-lite"/>
    </source>
</evidence>
<feature type="region of interest" description="Disordered" evidence="1">
    <location>
        <begin position="119"/>
        <end position="179"/>
    </location>
</feature>
<dbReference type="PANTHER" id="PTHR39601">
    <property type="entry name" value="CHORIOGENIN HMINOR"/>
    <property type="match status" value="1"/>
</dbReference>
<feature type="compositionally biased region" description="Polar residues" evidence="1">
    <location>
        <begin position="52"/>
        <end position="76"/>
    </location>
</feature>
<feature type="region of interest" description="Disordered" evidence="1">
    <location>
        <begin position="1"/>
        <end position="94"/>
    </location>
</feature>
<dbReference type="Proteomes" id="UP000324767">
    <property type="component" value="Unassembled WGS sequence"/>
</dbReference>
<dbReference type="Pfam" id="PF26013">
    <property type="entry name" value="DUF8004"/>
    <property type="match status" value="1"/>
</dbReference>
<dbReference type="PANTHER" id="PTHR39601:SF2">
    <property type="entry name" value="CHORIOGENIN HMINOR"/>
    <property type="match status" value="1"/>
</dbReference>
<feature type="region of interest" description="Disordered" evidence="1">
    <location>
        <begin position="830"/>
        <end position="849"/>
    </location>
</feature>
<proteinExistence type="predicted"/>